<organism evidence="2 3">
    <name type="scientific">Elysia chlorotica</name>
    <name type="common">Eastern emerald elysia</name>
    <name type="synonym">Sea slug</name>
    <dbReference type="NCBI Taxonomy" id="188477"/>
    <lineage>
        <taxon>Eukaryota</taxon>
        <taxon>Metazoa</taxon>
        <taxon>Spiralia</taxon>
        <taxon>Lophotrochozoa</taxon>
        <taxon>Mollusca</taxon>
        <taxon>Gastropoda</taxon>
        <taxon>Heterobranchia</taxon>
        <taxon>Euthyneura</taxon>
        <taxon>Panpulmonata</taxon>
        <taxon>Sacoglossa</taxon>
        <taxon>Placobranchoidea</taxon>
        <taxon>Plakobranchidae</taxon>
        <taxon>Elysia</taxon>
    </lineage>
</organism>
<dbReference type="AlphaFoldDB" id="A0A433T5R1"/>
<name>A0A433T5R1_ELYCH</name>
<dbReference type="Proteomes" id="UP000271974">
    <property type="component" value="Unassembled WGS sequence"/>
</dbReference>
<comment type="caution">
    <text evidence="2">The sequence shown here is derived from an EMBL/GenBank/DDBJ whole genome shotgun (WGS) entry which is preliminary data.</text>
</comment>
<gene>
    <name evidence="2" type="ORF">EGW08_015334</name>
</gene>
<dbReference type="EMBL" id="RQTK01000625">
    <property type="protein sequence ID" value="RUS76895.1"/>
    <property type="molecule type" value="Genomic_DNA"/>
</dbReference>
<feature type="compositionally biased region" description="Polar residues" evidence="1">
    <location>
        <begin position="54"/>
        <end position="66"/>
    </location>
</feature>
<evidence type="ECO:0000313" key="3">
    <source>
        <dbReference type="Proteomes" id="UP000271974"/>
    </source>
</evidence>
<feature type="compositionally biased region" description="Low complexity" evidence="1">
    <location>
        <begin position="158"/>
        <end position="177"/>
    </location>
</feature>
<proteinExistence type="predicted"/>
<accession>A0A433T5R1</accession>
<evidence type="ECO:0000256" key="1">
    <source>
        <dbReference type="SAM" id="MobiDB-lite"/>
    </source>
</evidence>
<sequence length="240" mass="24832">MEEADSDDSRGSVITVESNVSDDVIFSGQENVDNVDVVIVQHEDSPAQGDPRAATSSGLGSQTAEPQATPGPADPQATSSQTGSEPVPADEPVGSSQSVEAWRTGVGETRTNSTDVEEARSWTSADTARHPEDAGHGGAANLPDGVDPPSGSEEVERSSQSSAEDSQSASVVSTTSPSLLSSIKEFISGTDELTRLDCLNTASLAQRSSDPDIMGILRSLHQSLSSIVRRADPSGPKVSE</sequence>
<reference evidence="2 3" key="1">
    <citation type="submission" date="2019-01" db="EMBL/GenBank/DDBJ databases">
        <title>A draft genome assembly of the solar-powered sea slug Elysia chlorotica.</title>
        <authorList>
            <person name="Cai H."/>
            <person name="Li Q."/>
            <person name="Fang X."/>
            <person name="Li J."/>
            <person name="Curtis N.E."/>
            <person name="Altenburger A."/>
            <person name="Shibata T."/>
            <person name="Feng M."/>
            <person name="Maeda T."/>
            <person name="Schwartz J.A."/>
            <person name="Shigenobu S."/>
            <person name="Lundholm N."/>
            <person name="Nishiyama T."/>
            <person name="Yang H."/>
            <person name="Hasebe M."/>
            <person name="Li S."/>
            <person name="Pierce S.K."/>
            <person name="Wang J."/>
        </authorList>
    </citation>
    <scope>NUCLEOTIDE SEQUENCE [LARGE SCALE GENOMIC DNA]</scope>
    <source>
        <strain evidence="2">EC2010</strain>
        <tissue evidence="2">Whole organism of an adult</tissue>
    </source>
</reference>
<protein>
    <submittedName>
        <fullName evidence="2">Uncharacterized protein</fullName>
    </submittedName>
</protein>
<evidence type="ECO:0000313" key="2">
    <source>
        <dbReference type="EMBL" id="RUS76895.1"/>
    </source>
</evidence>
<feature type="region of interest" description="Disordered" evidence="1">
    <location>
        <begin position="1"/>
        <end position="177"/>
    </location>
</feature>
<keyword evidence="3" id="KW-1185">Reference proteome</keyword>